<evidence type="ECO:0000313" key="2">
    <source>
        <dbReference type="EMBL" id="RYC51830.1"/>
    </source>
</evidence>
<comment type="caution">
    <text evidence="2">The sequence shown here is derived from an EMBL/GenBank/DDBJ whole genome shotgun (WGS) entry which is preliminary data.</text>
</comment>
<proteinExistence type="predicted"/>
<evidence type="ECO:0008006" key="4">
    <source>
        <dbReference type="Google" id="ProtNLM"/>
    </source>
</evidence>
<dbReference type="PROSITE" id="PS51257">
    <property type="entry name" value="PROKAR_LIPOPROTEIN"/>
    <property type="match status" value="1"/>
</dbReference>
<feature type="signal peptide" evidence="1">
    <location>
        <begin position="1"/>
        <end position="21"/>
    </location>
</feature>
<keyword evidence="3" id="KW-1185">Reference proteome</keyword>
<evidence type="ECO:0000256" key="1">
    <source>
        <dbReference type="SAM" id="SignalP"/>
    </source>
</evidence>
<accession>A0A444VMA0</accession>
<feature type="chain" id="PRO_5019101087" description="HmuY protein" evidence="1">
    <location>
        <begin position="22"/>
        <end position="472"/>
    </location>
</feature>
<dbReference type="InterPro" id="IPR025921">
    <property type="entry name" value="HmuY"/>
</dbReference>
<reference evidence="2 3" key="1">
    <citation type="submission" date="2014-04" db="EMBL/GenBank/DDBJ databases">
        <title>Whole genome of Muricauda olearia.</title>
        <authorList>
            <person name="Zhang X.-H."/>
            <person name="Tang K."/>
        </authorList>
    </citation>
    <scope>NUCLEOTIDE SEQUENCE [LARGE SCALE GENOMIC DNA]</scope>
    <source>
        <strain evidence="2 3">Th120</strain>
    </source>
</reference>
<dbReference type="EMBL" id="JJMP01000003">
    <property type="protein sequence ID" value="RYC51830.1"/>
    <property type="molecule type" value="Genomic_DNA"/>
</dbReference>
<keyword evidence="1" id="KW-0732">Signal</keyword>
<gene>
    <name evidence="2" type="ORF">DN53_08040</name>
</gene>
<dbReference type="Proteomes" id="UP000290261">
    <property type="component" value="Unassembled WGS sequence"/>
</dbReference>
<sequence>MKNHFLYVAALAVTLFGASCSSDDGGDSTPAEFVVAFQNPSLSFDTVDSEKQINLVFSTTAPEDGSVTVSFTTENAEYDTDFTTEPAAASGQLTVDFTGGATGTAFTFNKLQDAIEGTTKAVNFTLSAVSVANAKIQGNTQLAVSFTETAAPSGSVSPEVGGPNEDNQVYVDLSSLTQTTAKRDSWDLGFYSGNDFRVAINGSIFMAVAALESTDIDAVTEADVETLQPQVAVGTFDAANTAYVDDVTGSLDGTAIAAISETAADNPVYLVNLGFAVGTTEPEVGSEAAKGDARGWKKIRILRSGEDYVLQYADLDATDHEEVTLSKTAGHHFTFFSFDTEEVVDVQPQADRWDLNFTVFTNEIEGYGSYGYADFITTNSLSGALAYPVETATMAYVDFALADVDEASFEDDQRGIGSQWRNGGGPGTLPSLKNDVFFVLKDTDGNLYKIRFTALTNESGVRGYPAFEFELL</sequence>
<dbReference type="Pfam" id="PF14064">
    <property type="entry name" value="HmuY"/>
    <property type="match status" value="1"/>
</dbReference>
<evidence type="ECO:0000313" key="3">
    <source>
        <dbReference type="Proteomes" id="UP000290261"/>
    </source>
</evidence>
<dbReference type="AlphaFoldDB" id="A0A444VMA0"/>
<protein>
    <recommendedName>
        <fullName evidence="4">HmuY protein</fullName>
    </recommendedName>
</protein>
<organism evidence="2 3">
    <name type="scientific">Flagellimonas olearia</name>
    <dbReference type="NCBI Taxonomy" id="552546"/>
    <lineage>
        <taxon>Bacteria</taxon>
        <taxon>Pseudomonadati</taxon>
        <taxon>Bacteroidota</taxon>
        <taxon>Flavobacteriia</taxon>
        <taxon>Flavobacteriales</taxon>
        <taxon>Flavobacteriaceae</taxon>
        <taxon>Flagellimonas</taxon>
    </lineage>
</organism>
<dbReference type="RefSeq" id="WP_129653396.1">
    <property type="nucleotide sequence ID" value="NZ_ML142908.1"/>
</dbReference>
<name>A0A444VMA0_9FLAO</name>
<dbReference type="CDD" id="cd12105">
    <property type="entry name" value="HmuY"/>
    <property type="match status" value="1"/>
</dbReference>